<dbReference type="Pfam" id="PF00211">
    <property type="entry name" value="Guanylate_cyc"/>
    <property type="match status" value="1"/>
</dbReference>
<organism evidence="5 6">
    <name type="scientific">Ruegeria sediminis</name>
    <dbReference type="NCBI Taxonomy" id="2583820"/>
    <lineage>
        <taxon>Bacteria</taxon>
        <taxon>Pseudomonadati</taxon>
        <taxon>Pseudomonadota</taxon>
        <taxon>Alphaproteobacteria</taxon>
        <taxon>Rhodobacterales</taxon>
        <taxon>Roseobacteraceae</taxon>
        <taxon>Ruegeria</taxon>
    </lineage>
</organism>
<dbReference type="InterPro" id="IPR041664">
    <property type="entry name" value="AAA_16"/>
</dbReference>
<dbReference type="EMBL" id="VCPD01000010">
    <property type="protein sequence ID" value="TMV03337.1"/>
    <property type="molecule type" value="Genomic_DNA"/>
</dbReference>
<evidence type="ECO:0000256" key="1">
    <source>
        <dbReference type="ARBA" id="ARBA00022741"/>
    </source>
</evidence>
<evidence type="ECO:0000313" key="6">
    <source>
        <dbReference type="Proteomes" id="UP001193035"/>
    </source>
</evidence>
<dbReference type="PANTHER" id="PTHR16305">
    <property type="entry name" value="TESTICULAR SOLUBLE ADENYLYL CYCLASE"/>
    <property type="match status" value="1"/>
</dbReference>
<protein>
    <submittedName>
        <fullName evidence="5">Guanylate cyclase</fullName>
    </submittedName>
</protein>
<dbReference type="PROSITE" id="PS50105">
    <property type="entry name" value="SAM_DOMAIN"/>
    <property type="match status" value="1"/>
</dbReference>
<evidence type="ECO:0000313" key="5">
    <source>
        <dbReference type="EMBL" id="TMV03337.1"/>
    </source>
</evidence>
<reference evidence="5 6" key="1">
    <citation type="submission" date="2019-05" db="EMBL/GenBank/DDBJ databases">
        <title>Ruegeria sp. nov., isolated from tidal flat.</title>
        <authorList>
            <person name="Kim W."/>
        </authorList>
    </citation>
    <scope>NUCLEOTIDE SEQUENCE [LARGE SCALE GENOMIC DNA]</scope>
    <source>
        <strain evidence="5 6">CAU 1488</strain>
    </source>
</reference>
<feature type="domain" description="Guanylate cyclase" evidence="4">
    <location>
        <begin position="86"/>
        <end position="213"/>
    </location>
</feature>
<comment type="caution">
    <text evidence="5">The sequence shown here is derived from an EMBL/GenBank/DDBJ whole genome shotgun (WGS) entry which is preliminary data.</text>
</comment>
<proteinExistence type="predicted"/>
<keyword evidence="2" id="KW-0067">ATP-binding</keyword>
<dbReference type="SUPFAM" id="SSF48452">
    <property type="entry name" value="TPR-like"/>
    <property type="match status" value="1"/>
</dbReference>
<name>A0ABY2WSD1_9RHOB</name>
<sequence>MKDIGAFLDGLGLAKYLPAFEANEVEIADVPHLSDDDLREMGLPLGPRRRILAAREKLEQMPLMPHGGPAPSRHSGKIEAERRQLTVMFVDLVGSTPLSERLDPEDLGELIRRFKETCTTAVGRFGGHVASFMGDGAMIYFGYPHAHEDAAARAIHAGLDILDGLARIKADQPLRARIGISTGLVVVGTIHGEGLKEHDVVMGETPNLAARLQSLADPNTLVISPSTRRLIGNAFELEDKGRFALKGFSEKVQVWTVTGLARVERRFQVRPDAAAGRLVGRWTEFRKLRDKWNEARQGAGQAVMISGEAGIGKSRLIEGLNQELQGQDHVRLSFQCSPYHSSSALYPVIQHLELAAGFAPADSDADKIDKLRRVARNQPDEDLRLIADLLHVPTEDRFGPLDMTPQQRLERTLAALTVQLASVARQKPVLVLFEDAHWVDPTTLSLMDRVIDQIVELPVLVVMTYRPGFDPGWGPRHNALHLPLTRLKNRDVAEIVAEVASGKTVPAEVCELIAAKTDGIPLYVQEVTRGLLESGQLRETDDGYVLKGPLPALSVPSTLQDSLMERLDRLGTAKEVAQTGAVFGREFSLSLLSPVSQLPLSTLQEGLDQLTSAGIILHAGAAEGEEYVFRHALIRDMAYDSLLRTERQVLHDRAAGALLEVQPQLEQTQPEVLAHHYTMANKVDEAVRHWQGAGRRAVERSATTEAVTHLSKALDMLAGQPKSDDRDRREIDIQVLRAGVLRSTAGIAGEATGEAYSRLRELCGRTGETEQLFPVLNGLYAFHLVRAEYRRARDVAAQILDLAQQSGKTEHGMVGHRAMGAVLLHIGDLPAARSHLEEALALYDVEEHGRLAYVYGTDHAAITAGFLGMCLCLTGDPERALRVQRRAVEGAERLNHAHSVAQVLTYHCIVHLLRRDVDAVLETVERLERVSEEHSFAFMSMTARFWRAWAEAARAPDAARIAALRQATETWWSSGAGNYKPFFLSLIAEFLIEAGGVHAAQTALDQARQSAEETEEGWARAEQLRVEALLAEKCGRDPEPLLLEAIALARESRAGLFELRASVALARHRKERGEPVDALLLPVLKRLGQDTELTDAAEARALAETTT</sequence>
<dbReference type="Proteomes" id="UP001193035">
    <property type="component" value="Unassembled WGS sequence"/>
</dbReference>
<dbReference type="Gene3D" id="1.10.150.50">
    <property type="entry name" value="Transcription Factor, Ets-1"/>
    <property type="match status" value="1"/>
</dbReference>
<dbReference type="SMART" id="SM00044">
    <property type="entry name" value="CYCc"/>
    <property type="match status" value="1"/>
</dbReference>
<keyword evidence="6" id="KW-1185">Reference proteome</keyword>
<dbReference type="Pfam" id="PF07647">
    <property type="entry name" value="SAM_2"/>
    <property type="match status" value="1"/>
</dbReference>
<dbReference type="InterPro" id="IPR013761">
    <property type="entry name" value="SAM/pointed_sf"/>
</dbReference>
<dbReference type="RefSeq" id="WP_138845382.1">
    <property type="nucleotide sequence ID" value="NZ_VCPD01000010.1"/>
</dbReference>
<dbReference type="InterPro" id="IPR027417">
    <property type="entry name" value="P-loop_NTPase"/>
</dbReference>
<gene>
    <name evidence="5" type="ORF">FGK63_19370</name>
</gene>
<dbReference type="SUPFAM" id="SSF47769">
    <property type="entry name" value="SAM/Pointed domain"/>
    <property type="match status" value="1"/>
</dbReference>
<dbReference type="CDD" id="cd07302">
    <property type="entry name" value="CHD"/>
    <property type="match status" value="1"/>
</dbReference>
<evidence type="ECO:0000259" key="3">
    <source>
        <dbReference type="PROSITE" id="PS50105"/>
    </source>
</evidence>
<evidence type="ECO:0000256" key="2">
    <source>
        <dbReference type="ARBA" id="ARBA00022840"/>
    </source>
</evidence>
<dbReference type="Gene3D" id="1.25.40.10">
    <property type="entry name" value="Tetratricopeptide repeat domain"/>
    <property type="match status" value="1"/>
</dbReference>
<dbReference type="InterPro" id="IPR001054">
    <property type="entry name" value="A/G_cyclase"/>
</dbReference>
<feature type="domain" description="SAM" evidence="3">
    <location>
        <begin position="1"/>
        <end position="43"/>
    </location>
</feature>
<dbReference type="InterPro" id="IPR011990">
    <property type="entry name" value="TPR-like_helical_dom_sf"/>
</dbReference>
<evidence type="ECO:0000259" key="4">
    <source>
        <dbReference type="PROSITE" id="PS50125"/>
    </source>
</evidence>
<dbReference type="CDD" id="cd09487">
    <property type="entry name" value="SAM_superfamily"/>
    <property type="match status" value="1"/>
</dbReference>
<dbReference type="InterPro" id="IPR029787">
    <property type="entry name" value="Nucleotide_cyclase"/>
</dbReference>
<dbReference type="Pfam" id="PF13191">
    <property type="entry name" value="AAA_16"/>
    <property type="match status" value="1"/>
</dbReference>
<keyword evidence="1" id="KW-0547">Nucleotide-binding</keyword>
<dbReference type="PANTHER" id="PTHR16305:SF28">
    <property type="entry name" value="GUANYLATE CYCLASE DOMAIN-CONTAINING PROTEIN"/>
    <property type="match status" value="1"/>
</dbReference>
<dbReference type="SMART" id="SM00454">
    <property type="entry name" value="SAM"/>
    <property type="match status" value="1"/>
</dbReference>
<accession>A0ABY2WSD1</accession>
<dbReference type="Gene3D" id="3.30.70.1230">
    <property type="entry name" value="Nucleotide cyclase"/>
    <property type="match status" value="1"/>
</dbReference>
<dbReference type="SUPFAM" id="SSF52540">
    <property type="entry name" value="P-loop containing nucleoside triphosphate hydrolases"/>
    <property type="match status" value="1"/>
</dbReference>
<dbReference type="InterPro" id="IPR001660">
    <property type="entry name" value="SAM"/>
</dbReference>
<dbReference type="SUPFAM" id="SSF55073">
    <property type="entry name" value="Nucleotide cyclase"/>
    <property type="match status" value="1"/>
</dbReference>
<dbReference type="PROSITE" id="PS50125">
    <property type="entry name" value="GUANYLATE_CYCLASE_2"/>
    <property type="match status" value="1"/>
</dbReference>